<evidence type="ECO:0000256" key="1">
    <source>
        <dbReference type="SAM" id="MobiDB-lite"/>
    </source>
</evidence>
<dbReference type="EMBL" id="JXBL01000001">
    <property type="protein sequence ID" value="KIE41483.1"/>
    <property type="molecule type" value="Genomic_DNA"/>
</dbReference>
<name>A0A0C1TQE2_9BACT</name>
<feature type="chain" id="PRO_5002138889" evidence="2">
    <location>
        <begin position="20"/>
        <end position="1258"/>
    </location>
</feature>
<comment type="caution">
    <text evidence="3">The sequence shown here is derived from an EMBL/GenBank/DDBJ whole genome shotgun (WGS) entry which is preliminary data.</text>
</comment>
<evidence type="ECO:0000256" key="2">
    <source>
        <dbReference type="SAM" id="SignalP"/>
    </source>
</evidence>
<organism evidence="3 4">
    <name type="scientific">Geobacter soli</name>
    <dbReference type="NCBI Taxonomy" id="1510391"/>
    <lineage>
        <taxon>Bacteria</taxon>
        <taxon>Pseudomonadati</taxon>
        <taxon>Thermodesulfobacteriota</taxon>
        <taxon>Desulfuromonadia</taxon>
        <taxon>Geobacterales</taxon>
        <taxon>Geobacteraceae</taxon>
        <taxon>Geobacter</taxon>
    </lineage>
</organism>
<dbReference type="AlphaFoldDB" id="A0A0C1TQE2"/>
<evidence type="ECO:0000313" key="4">
    <source>
        <dbReference type="Proteomes" id="UP000031433"/>
    </source>
</evidence>
<gene>
    <name evidence="3" type="ORF">SE37_01965</name>
</gene>
<feature type="region of interest" description="Disordered" evidence="1">
    <location>
        <begin position="726"/>
        <end position="751"/>
    </location>
</feature>
<reference evidence="3 4" key="1">
    <citation type="submission" date="2015-01" db="EMBL/GenBank/DDBJ databases">
        <title>Genome sequence of the anaerobic bacterium Geobacter soli GSS01, a dissimilatory Fe(III) reducer from soil.</title>
        <authorList>
            <person name="Yang G."/>
            <person name="Zhou S."/>
        </authorList>
    </citation>
    <scope>NUCLEOTIDE SEQUENCE [LARGE SCALE GENOMIC DNA]</scope>
    <source>
        <strain evidence="3 4">GSS01</strain>
    </source>
</reference>
<proteinExistence type="predicted"/>
<dbReference type="Proteomes" id="UP000031433">
    <property type="component" value="Unassembled WGS sequence"/>
</dbReference>
<feature type="signal peptide" evidence="2">
    <location>
        <begin position="1"/>
        <end position="19"/>
    </location>
</feature>
<dbReference type="RefSeq" id="WP_039643267.1">
    <property type="nucleotide sequence ID" value="NZ_JXBL01000001.1"/>
</dbReference>
<sequence>MKRCLITLIFLLCHADAWGGSLLTKSEDFSKAATYGMNMATYSMEMMDARQAAEKLATFDVVWDIMGKGEEVLLNGDPDAFPKLKDDVLKIKLVLDKVAEVSAKLGEGVYDEALMGSVDVMVGMVNHPMVNGLWEAVKLAYQSHRLVQDSRAALEIETLYGIVNYDRRLRGTAGSDGPKLFSVDADTVTYFFNKYLITDESTRGLVKTYVKNKLGEEFPELPASDSALAWLRGTLDEEKNEHEVRLLQEFENSSRRWTMQLLKDLNEQVKKEWVATRLHQEQEKFKAFTDQVGKAFANVDQVFAYYANQAALRKQAAGFPATLKELAEKRTRLEAQYAPLRPSQFNERMAARNGLHQVMSEASRHAVFCLIINDFTLQKEFEALHLAVMQRIDAIDREMSVQRETATEEALTLAEGAGDDYRAYEASLDKRFKPVVDDAISFLDDYRPLEPSEISSLLAENNMEEAELRIVAWQVEQGKLFEKVQATFNKDFAAITQGDSPPVTETPMYQRYLRRGDQNPGIREMVLHDATRERDTYWRNAAAKAEDAFTIAFGTASLAYSRDHQELSQVFEYFATETKRIRTAVTENIAAIRAIKGQIADHVLALSPGASYRNRILDNFSLADFEPGATIDEAEAYLRDNRHATIGKIDDADVAINTVAWQIRKRRDRIAAPIDLLNGHISGINAFAVLAERIRNAQKRADGFKPLDDQTVALYNDLAAYPSEQAAENASFAGRTDPKANPPRSLTYTTTEKNWDGESWTTREVENIKFPSVVNPAWGKIDYRRHLDSIKGLQGMNPAAMEARGRKLIAEIEQDLANRQRDIDHLTELEQEFTAWYEKQLRDSVIVQDSQSGHYVPRGDLYPDRVTGHAIVNTPYPHFALADELAREPKLAKAEENLKRLKVHRFIQDSMPATKAMLATLFTSKGFYLPAKEDNFLIGNTPVWKSDLATARRILEPLKPDSGDYRKQLELVEKLLPFTIEFPPLPTDRKARRSEEIQHTIGRFKENAGLQHFDFELGKEFAALRIMVQELIIGKGRLIEQESLAETQVASGRERLAEFRKTFDAIAADTERYLAQKTVEQADYDGISSRYWDLRSRYDGDTFAQDSTFTGQLAAHEGKLASLQGMTIDPRQRDTERIEAFYGTFKAAYESKNDSGLMGCLDDDWSAGDGTTLADLQDHFRNMFSVFDQIQLTMSGLRIERKGTDGYLVSYDLLIVGSIYAENIRHEEKSSVAEEVSMDSAGQVRISRTSRGRFWYVR</sequence>
<keyword evidence="2" id="KW-0732">Signal</keyword>
<protein>
    <submittedName>
        <fullName evidence="3">Uncharacterized protein</fullName>
    </submittedName>
</protein>
<keyword evidence="4" id="KW-1185">Reference proteome</keyword>
<evidence type="ECO:0000313" key="3">
    <source>
        <dbReference type="EMBL" id="KIE41483.1"/>
    </source>
</evidence>
<accession>A0A0C1TQE2</accession>